<evidence type="ECO:0000259" key="3">
    <source>
        <dbReference type="Pfam" id="PF19278"/>
    </source>
</evidence>
<dbReference type="InterPro" id="IPR002821">
    <property type="entry name" value="Hydantoinase_A"/>
</dbReference>
<gene>
    <name evidence="4" type="ORF">ACFFOL_04090</name>
</gene>
<dbReference type="PANTHER" id="PTHR11365:SF23">
    <property type="entry name" value="HYPOTHETICAL 5-OXOPROLINASE (EUROFUNG)-RELATED"/>
    <property type="match status" value="1"/>
</dbReference>
<dbReference type="AlphaFoldDB" id="A0ABD5MJF5"/>
<evidence type="ECO:0000313" key="5">
    <source>
        <dbReference type="Proteomes" id="UP001589595"/>
    </source>
</evidence>
<evidence type="ECO:0000259" key="1">
    <source>
        <dbReference type="Pfam" id="PF01968"/>
    </source>
</evidence>
<organism evidence="4 5">
    <name type="scientific">Halobaculum roseum</name>
    <dbReference type="NCBI Taxonomy" id="2175149"/>
    <lineage>
        <taxon>Archaea</taxon>
        <taxon>Methanobacteriati</taxon>
        <taxon>Methanobacteriota</taxon>
        <taxon>Stenosarchaea group</taxon>
        <taxon>Halobacteria</taxon>
        <taxon>Halobacteriales</taxon>
        <taxon>Haloferacaceae</taxon>
        <taxon>Halobaculum</taxon>
    </lineage>
</organism>
<feature type="domain" description="Hydantoinase A/oxoprolinase" evidence="1">
    <location>
        <begin position="208"/>
        <end position="493"/>
    </location>
</feature>
<dbReference type="Proteomes" id="UP001589595">
    <property type="component" value="Unassembled WGS sequence"/>
</dbReference>
<dbReference type="PANTHER" id="PTHR11365">
    <property type="entry name" value="5-OXOPROLINASE RELATED"/>
    <property type="match status" value="1"/>
</dbReference>
<comment type="caution">
    <text evidence="4">The sequence shown here is derived from an EMBL/GenBank/DDBJ whole genome shotgun (WGS) entry which is preliminary data.</text>
</comment>
<evidence type="ECO:0000313" key="4">
    <source>
        <dbReference type="EMBL" id="MFB9823368.1"/>
    </source>
</evidence>
<dbReference type="GeneID" id="67211514"/>
<feature type="domain" description="Hydantoinase/oxoprolinase N-terminal" evidence="2">
    <location>
        <begin position="5"/>
        <end position="187"/>
    </location>
</feature>
<evidence type="ECO:0000259" key="2">
    <source>
        <dbReference type="Pfam" id="PF05378"/>
    </source>
</evidence>
<sequence>MPYQIGTDIGGTHTDTVVLSSDGERYLAKAPSTPDDFSVGVIESLKVAADEIGITLDELVDNTERFINASTVATNTIAELQGAKTGLITTKGFEDTLRIARSPRKIREYDPHKQTGVPEVVDRECIEGLAERMDYDGNVVVSLDRDEAEAAVDRLVDKDVDTIAVSFLWSFENDAHEKIIGEIIEEKYPEMHYSLSHEIFPVIREYERTVTTVFNSYAGPSVVKYVENLSERLENHGLDSKPLIMHSEGGYSTPEEAKENPVTLVNSGPAAGVTGANELGKQLGVKNILTADMGGTSFDTSMIYDNEIQMRNRAKIGDFDTGLDIVDVEAIGSGGGSIGWIDDRGQPQVGPESAGADPGPACYGKGGTEPTITDAALTLGYLNPDYFLAGRDSLDEDAALEAIETHLADPLGYDTTEAASAMMNLAIAKMSNAARAVSVERGYDPREFAMLAYGGTSPLFAPMICGDMNIDHIIIPDEAASFSARGLLSADHKRSYFRTHHTVLDEDSVVDISGIYEDMEAKARKDFEDEGVETENLIMNRRLDLRFSGQAEEYPLNVEQRGFEPEDASRIEERFIEDYERRYGSGTAWIESDVEIQNLRVEATAPVPTLETSGDDGVRADGGADPADALKHHREVYVLEEDGYRELPIYDGRALSAGFELDEPAIIERPYTTVYVPPGASLSVDEHEHTHVHLGAN</sequence>
<keyword evidence="5" id="KW-1185">Reference proteome</keyword>
<dbReference type="InterPro" id="IPR008040">
    <property type="entry name" value="Hydant_A_N"/>
</dbReference>
<protein>
    <submittedName>
        <fullName evidence="4">Hydantoinase/oxoprolinase family protein</fullName>
    </submittedName>
</protein>
<dbReference type="Pfam" id="PF01968">
    <property type="entry name" value="Hydantoinase_A"/>
    <property type="match status" value="1"/>
</dbReference>
<feature type="domain" description="Acetophenone carboxylase-like C-terminal" evidence="3">
    <location>
        <begin position="511"/>
        <end position="691"/>
    </location>
</feature>
<accession>A0ABD5MJF5</accession>
<name>A0ABD5MJF5_9EURY</name>
<dbReference type="Pfam" id="PF05378">
    <property type="entry name" value="Hydant_A_N"/>
    <property type="match status" value="1"/>
</dbReference>
<dbReference type="RefSeq" id="WP_222921390.1">
    <property type="nucleotide sequence ID" value="NZ_CP082286.1"/>
</dbReference>
<dbReference type="Pfam" id="PF19278">
    <property type="entry name" value="Hydant_A_C"/>
    <property type="match status" value="1"/>
</dbReference>
<dbReference type="InterPro" id="IPR049517">
    <property type="entry name" value="ACX-like_C"/>
</dbReference>
<proteinExistence type="predicted"/>
<reference evidence="4" key="1">
    <citation type="submission" date="2024-09" db="EMBL/GenBank/DDBJ databases">
        <authorList>
            <person name="Sun Q."/>
        </authorList>
    </citation>
    <scope>NUCLEOTIDE SEQUENCE [LARGE SCALE GENOMIC DNA]</scope>
    <source>
        <strain evidence="4">JCM 31273</strain>
    </source>
</reference>
<dbReference type="EMBL" id="JBHMAJ010000002">
    <property type="protein sequence ID" value="MFB9823368.1"/>
    <property type="molecule type" value="Genomic_DNA"/>
</dbReference>
<dbReference type="InterPro" id="IPR045079">
    <property type="entry name" value="Oxoprolinase-like"/>
</dbReference>